<sequence length="192" mass="22677">PRLSALNEDKEHLATIIDKCQKDLSYYQIQTRIDLMAKAKYLIQERNYRLRTDGRRIMAYYSRISDKDEESIRLLRKIADMDIEDFPHYILQQIRSTWENCHQDRSTLESKFLSSSMDVSPPIAAATNKDWTDKSRHESMYKTLWLRPMALYDDENTHGDASSEIWTRLVDHDMKLCIRPCGENPIETSEIL</sequence>
<feature type="non-terminal residue" evidence="1">
    <location>
        <position position="192"/>
    </location>
</feature>
<dbReference type="EMBL" id="JABFAC010000004">
    <property type="protein sequence ID" value="MBA0610468.1"/>
    <property type="molecule type" value="Genomic_DNA"/>
</dbReference>
<name>A0A7J8R9I5_GOSDV</name>
<protein>
    <submittedName>
        <fullName evidence="1">Uncharacterized protein</fullName>
    </submittedName>
</protein>
<evidence type="ECO:0000313" key="2">
    <source>
        <dbReference type="Proteomes" id="UP000593561"/>
    </source>
</evidence>
<reference evidence="1 2" key="1">
    <citation type="journal article" date="2019" name="Genome Biol. Evol.">
        <title>Insights into the evolution of the New World diploid cottons (Gossypium, subgenus Houzingenia) based on genome sequencing.</title>
        <authorList>
            <person name="Grover C.E."/>
            <person name="Arick M.A. 2nd"/>
            <person name="Thrash A."/>
            <person name="Conover J.L."/>
            <person name="Sanders W.S."/>
            <person name="Peterson D.G."/>
            <person name="Frelichowski J.E."/>
            <person name="Scheffler J.A."/>
            <person name="Scheffler B.E."/>
            <person name="Wendel J.F."/>
        </authorList>
    </citation>
    <scope>NUCLEOTIDE SEQUENCE [LARGE SCALE GENOMIC DNA]</scope>
    <source>
        <strain evidence="1">27</strain>
        <tissue evidence="1">Leaf</tissue>
    </source>
</reference>
<comment type="caution">
    <text evidence="1">The sequence shown here is derived from an EMBL/GenBank/DDBJ whole genome shotgun (WGS) entry which is preliminary data.</text>
</comment>
<dbReference type="AlphaFoldDB" id="A0A7J8R9I5"/>
<evidence type="ECO:0000313" key="1">
    <source>
        <dbReference type="EMBL" id="MBA0610468.1"/>
    </source>
</evidence>
<organism evidence="1 2">
    <name type="scientific">Gossypium davidsonii</name>
    <name type="common">Davidson's cotton</name>
    <name type="synonym">Gossypium klotzschianum subsp. davidsonii</name>
    <dbReference type="NCBI Taxonomy" id="34287"/>
    <lineage>
        <taxon>Eukaryota</taxon>
        <taxon>Viridiplantae</taxon>
        <taxon>Streptophyta</taxon>
        <taxon>Embryophyta</taxon>
        <taxon>Tracheophyta</taxon>
        <taxon>Spermatophyta</taxon>
        <taxon>Magnoliopsida</taxon>
        <taxon>eudicotyledons</taxon>
        <taxon>Gunneridae</taxon>
        <taxon>Pentapetalae</taxon>
        <taxon>rosids</taxon>
        <taxon>malvids</taxon>
        <taxon>Malvales</taxon>
        <taxon>Malvaceae</taxon>
        <taxon>Malvoideae</taxon>
        <taxon>Gossypium</taxon>
    </lineage>
</organism>
<keyword evidence="2" id="KW-1185">Reference proteome</keyword>
<proteinExistence type="predicted"/>
<dbReference type="Proteomes" id="UP000593561">
    <property type="component" value="Unassembled WGS sequence"/>
</dbReference>
<gene>
    <name evidence="1" type="ORF">Godav_011314</name>
</gene>
<accession>A0A7J8R9I5</accession>